<organism evidence="2 3">
    <name type="scientific">Parelaphostrongylus tenuis</name>
    <name type="common">Meningeal worm</name>
    <dbReference type="NCBI Taxonomy" id="148309"/>
    <lineage>
        <taxon>Eukaryota</taxon>
        <taxon>Metazoa</taxon>
        <taxon>Ecdysozoa</taxon>
        <taxon>Nematoda</taxon>
        <taxon>Chromadorea</taxon>
        <taxon>Rhabditida</taxon>
        <taxon>Rhabditina</taxon>
        <taxon>Rhabditomorpha</taxon>
        <taxon>Strongyloidea</taxon>
        <taxon>Metastrongylidae</taxon>
        <taxon>Parelaphostrongylus</taxon>
    </lineage>
</organism>
<protein>
    <submittedName>
        <fullName evidence="2">Uncharacterized protein</fullName>
    </submittedName>
</protein>
<gene>
    <name evidence="2" type="ORF">KIN20_012145</name>
</gene>
<sequence>MERWLVMIFQLNIGSKKQCITAEFGVAACRRVLSANRTRTMCCSSALNWWKHDYSDERRDAMLTQAIRYANAPPQVRKTDANIVEVDRMSRKLVKLESNPQGQRELDTNGDTDFVQVS</sequence>
<feature type="compositionally biased region" description="Polar residues" evidence="1">
    <location>
        <begin position="109"/>
        <end position="118"/>
    </location>
</feature>
<dbReference type="AlphaFoldDB" id="A0AAD5QMP6"/>
<evidence type="ECO:0000313" key="3">
    <source>
        <dbReference type="Proteomes" id="UP001196413"/>
    </source>
</evidence>
<comment type="caution">
    <text evidence="2">The sequence shown here is derived from an EMBL/GenBank/DDBJ whole genome shotgun (WGS) entry which is preliminary data.</text>
</comment>
<dbReference type="EMBL" id="JAHQIW010002308">
    <property type="protein sequence ID" value="KAJ1355029.1"/>
    <property type="molecule type" value="Genomic_DNA"/>
</dbReference>
<keyword evidence="3" id="KW-1185">Reference proteome</keyword>
<proteinExistence type="predicted"/>
<accession>A0AAD5QMP6</accession>
<feature type="region of interest" description="Disordered" evidence="1">
    <location>
        <begin position="96"/>
        <end position="118"/>
    </location>
</feature>
<reference evidence="2" key="1">
    <citation type="submission" date="2021-06" db="EMBL/GenBank/DDBJ databases">
        <title>Parelaphostrongylus tenuis whole genome reference sequence.</title>
        <authorList>
            <person name="Garwood T.J."/>
            <person name="Larsen P.A."/>
            <person name="Fountain-Jones N.M."/>
            <person name="Garbe J.R."/>
            <person name="Macchietto M.G."/>
            <person name="Kania S.A."/>
            <person name="Gerhold R.W."/>
            <person name="Richards J.E."/>
            <person name="Wolf T.M."/>
        </authorList>
    </citation>
    <scope>NUCLEOTIDE SEQUENCE</scope>
    <source>
        <strain evidence="2">MNPRO001-30</strain>
        <tissue evidence="2">Meninges</tissue>
    </source>
</reference>
<name>A0AAD5QMP6_PARTN</name>
<evidence type="ECO:0000313" key="2">
    <source>
        <dbReference type="EMBL" id="KAJ1355029.1"/>
    </source>
</evidence>
<dbReference type="Proteomes" id="UP001196413">
    <property type="component" value="Unassembled WGS sequence"/>
</dbReference>
<evidence type="ECO:0000256" key="1">
    <source>
        <dbReference type="SAM" id="MobiDB-lite"/>
    </source>
</evidence>